<comment type="catalytic activity">
    <reaction evidence="4">
        <text>RX + glutathione = an S-substituted glutathione + a halide anion + H(+)</text>
        <dbReference type="Rhea" id="RHEA:16437"/>
        <dbReference type="ChEBI" id="CHEBI:15378"/>
        <dbReference type="ChEBI" id="CHEBI:16042"/>
        <dbReference type="ChEBI" id="CHEBI:17792"/>
        <dbReference type="ChEBI" id="CHEBI:57925"/>
        <dbReference type="ChEBI" id="CHEBI:90779"/>
        <dbReference type="EC" id="2.5.1.18"/>
    </reaction>
</comment>
<dbReference type="GO" id="GO:0004364">
    <property type="term" value="F:glutathione transferase activity"/>
    <property type="evidence" value="ECO:0007669"/>
    <property type="project" value="UniProtKB-EC"/>
</dbReference>
<accession>A0AAD5VLU9</accession>
<protein>
    <recommendedName>
        <fullName evidence="2">glutathione transferase</fullName>
        <ecNumber evidence="2">2.5.1.18</ecNumber>
    </recommendedName>
</protein>
<evidence type="ECO:0000256" key="1">
    <source>
        <dbReference type="ARBA" id="ARBA00010128"/>
    </source>
</evidence>
<evidence type="ECO:0000313" key="8">
    <source>
        <dbReference type="EMBL" id="KAJ3563254.1"/>
    </source>
</evidence>
<dbReference type="GO" id="GO:0009636">
    <property type="term" value="P:response to toxic substance"/>
    <property type="evidence" value="ECO:0007669"/>
    <property type="project" value="UniProtKB-ARBA"/>
</dbReference>
<dbReference type="PROSITE" id="PS50405">
    <property type="entry name" value="GST_CTER"/>
    <property type="match status" value="1"/>
</dbReference>
<dbReference type="InterPro" id="IPR004045">
    <property type="entry name" value="Glutathione_S-Trfase_N"/>
</dbReference>
<organism evidence="8 9">
    <name type="scientific">Leucocoprinus birnbaumii</name>
    <dbReference type="NCBI Taxonomy" id="56174"/>
    <lineage>
        <taxon>Eukaryota</taxon>
        <taxon>Fungi</taxon>
        <taxon>Dikarya</taxon>
        <taxon>Basidiomycota</taxon>
        <taxon>Agaricomycotina</taxon>
        <taxon>Agaricomycetes</taxon>
        <taxon>Agaricomycetidae</taxon>
        <taxon>Agaricales</taxon>
        <taxon>Agaricineae</taxon>
        <taxon>Agaricaceae</taxon>
        <taxon>Leucocoprinus</taxon>
    </lineage>
</organism>
<dbReference type="GO" id="GO:0043295">
    <property type="term" value="F:glutathione binding"/>
    <property type="evidence" value="ECO:0007669"/>
    <property type="project" value="TreeGrafter"/>
</dbReference>
<comment type="similarity">
    <text evidence="1">Belongs to the GST superfamily. Phi family.</text>
</comment>
<dbReference type="GO" id="GO:0006749">
    <property type="term" value="P:glutathione metabolic process"/>
    <property type="evidence" value="ECO:0007669"/>
    <property type="project" value="TreeGrafter"/>
</dbReference>
<proteinExistence type="inferred from homology"/>
<dbReference type="EC" id="2.5.1.18" evidence="2"/>
<reference evidence="8" key="1">
    <citation type="submission" date="2022-07" db="EMBL/GenBank/DDBJ databases">
        <title>Genome Sequence of Leucocoprinus birnbaumii.</title>
        <authorList>
            <person name="Buettner E."/>
        </authorList>
    </citation>
    <scope>NUCLEOTIDE SEQUENCE</scope>
    <source>
        <strain evidence="8">VT141</strain>
    </source>
</reference>
<dbReference type="Gene3D" id="1.20.1050.10">
    <property type="match status" value="1"/>
</dbReference>
<dbReference type="PANTHER" id="PTHR43900">
    <property type="entry name" value="GLUTATHIONE S-TRANSFERASE RHO"/>
    <property type="match status" value="1"/>
</dbReference>
<keyword evidence="5" id="KW-0732">Signal</keyword>
<evidence type="ECO:0000256" key="2">
    <source>
        <dbReference type="ARBA" id="ARBA00012452"/>
    </source>
</evidence>
<feature type="domain" description="GST C-terminal" evidence="7">
    <location>
        <begin position="89"/>
        <end position="215"/>
    </location>
</feature>
<dbReference type="SFLD" id="SFLDG00358">
    <property type="entry name" value="Main_(cytGST)"/>
    <property type="match status" value="1"/>
</dbReference>
<dbReference type="Gene3D" id="3.40.30.10">
    <property type="entry name" value="Glutaredoxin"/>
    <property type="match status" value="1"/>
</dbReference>
<name>A0AAD5VLU9_9AGAR</name>
<dbReference type="SFLD" id="SFLDG01154">
    <property type="entry name" value="Main.5:_Phi-like"/>
    <property type="match status" value="1"/>
</dbReference>
<feature type="domain" description="GST N-terminal" evidence="6">
    <location>
        <begin position="1"/>
        <end position="82"/>
    </location>
</feature>
<dbReference type="SUPFAM" id="SSF52833">
    <property type="entry name" value="Thioredoxin-like"/>
    <property type="match status" value="1"/>
</dbReference>
<dbReference type="InterPro" id="IPR004046">
    <property type="entry name" value="GST_C"/>
</dbReference>
<dbReference type="PANTHER" id="PTHR43900:SF3">
    <property type="entry name" value="GLUTATHIONE S-TRANSFERASE RHO"/>
    <property type="match status" value="1"/>
</dbReference>
<sequence>MTLKLYGWFASAPALFVAVILHEKQIPFEWIEVDLAKGDQKTPEFVASNPFGEVPTIDDDGFVMYESRAIARYLDEKYPDQGTRLYPKDVQKRAAVDQAVWAELTQFYRFGVRILYETLNKRFFGREPNMELVEEAKKSLLAKMDVYESILSKQRYLAGDELTLADIVHIPVGSRLIEEAKVDLGEGRPNVKRWFDEIIKRESWQKVKPIYMNRI</sequence>
<dbReference type="EMBL" id="JANIEX010000778">
    <property type="protein sequence ID" value="KAJ3563254.1"/>
    <property type="molecule type" value="Genomic_DNA"/>
</dbReference>
<dbReference type="InterPro" id="IPR040079">
    <property type="entry name" value="Glutathione_S-Trfase"/>
</dbReference>
<dbReference type="SFLD" id="SFLDS00019">
    <property type="entry name" value="Glutathione_Transferase_(cytos"/>
    <property type="match status" value="1"/>
</dbReference>
<evidence type="ECO:0000259" key="6">
    <source>
        <dbReference type="PROSITE" id="PS50404"/>
    </source>
</evidence>
<dbReference type="InterPro" id="IPR036249">
    <property type="entry name" value="Thioredoxin-like_sf"/>
</dbReference>
<feature type="signal peptide" evidence="5">
    <location>
        <begin position="1"/>
        <end position="18"/>
    </location>
</feature>
<dbReference type="PROSITE" id="PS50404">
    <property type="entry name" value="GST_NTER"/>
    <property type="match status" value="1"/>
</dbReference>
<comment type="caution">
    <text evidence="8">The sequence shown here is derived from an EMBL/GenBank/DDBJ whole genome shotgun (WGS) entry which is preliminary data.</text>
</comment>
<gene>
    <name evidence="8" type="ORF">NP233_g9055</name>
</gene>
<dbReference type="SUPFAM" id="SSF47616">
    <property type="entry name" value="GST C-terminal domain-like"/>
    <property type="match status" value="1"/>
</dbReference>
<dbReference type="Pfam" id="PF13409">
    <property type="entry name" value="GST_N_2"/>
    <property type="match status" value="1"/>
</dbReference>
<feature type="chain" id="PRO_5042150214" description="glutathione transferase" evidence="5">
    <location>
        <begin position="19"/>
        <end position="215"/>
    </location>
</feature>
<dbReference type="FunFam" id="3.40.30.10:FF:000016">
    <property type="entry name" value="Glutathione S-transferase F2"/>
    <property type="match status" value="1"/>
</dbReference>
<dbReference type="GO" id="GO:0005737">
    <property type="term" value="C:cytoplasm"/>
    <property type="evidence" value="ECO:0007669"/>
    <property type="project" value="TreeGrafter"/>
</dbReference>
<dbReference type="Proteomes" id="UP001213000">
    <property type="component" value="Unassembled WGS sequence"/>
</dbReference>
<evidence type="ECO:0000259" key="7">
    <source>
        <dbReference type="PROSITE" id="PS50405"/>
    </source>
</evidence>
<evidence type="ECO:0000256" key="5">
    <source>
        <dbReference type="SAM" id="SignalP"/>
    </source>
</evidence>
<evidence type="ECO:0000256" key="4">
    <source>
        <dbReference type="ARBA" id="ARBA00047960"/>
    </source>
</evidence>
<dbReference type="InterPro" id="IPR010987">
    <property type="entry name" value="Glutathione-S-Trfase_C-like"/>
</dbReference>
<dbReference type="AlphaFoldDB" id="A0AAD5VLU9"/>
<evidence type="ECO:0000313" key="9">
    <source>
        <dbReference type="Proteomes" id="UP001213000"/>
    </source>
</evidence>
<dbReference type="InterPro" id="IPR036282">
    <property type="entry name" value="Glutathione-S-Trfase_C_sf"/>
</dbReference>
<dbReference type="FunFam" id="1.20.1050.10:FF:000004">
    <property type="entry name" value="Glutathione S-transferase F2"/>
    <property type="match status" value="1"/>
</dbReference>
<evidence type="ECO:0000256" key="3">
    <source>
        <dbReference type="ARBA" id="ARBA00022679"/>
    </source>
</evidence>
<keyword evidence="9" id="KW-1185">Reference proteome</keyword>
<keyword evidence="3" id="KW-0808">Transferase</keyword>
<dbReference type="Pfam" id="PF00043">
    <property type="entry name" value="GST_C"/>
    <property type="match status" value="1"/>
</dbReference>